<dbReference type="Pfam" id="PF00011">
    <property type="entry name" value="HSP20"/>
    <property type="match status" value="1"/>
</dbReference>
<sequence>MADRSHGVDTRHQEKAHTHANAWTPAVDIAAVGDQLVICADLAGVKEDDLDITYSPPELTIAGQRRTDLGQNQQAVHHTRELSRGRFRRTFTLPQGISREDVDLTLAEGLLTITVNGYGQAGDRRRLAVNSRRPRT</sequence>
<name>A0ABR9NZY9_9ACTN</name>
<dbReference type="InterPro" id="IPR002068">
    <property type="entry name" value="A-crystallin/Hsp20_dom"/>
</dbReference>
<dbReference type="Proteomes" id="UP000806528">
    <property type="component" value="Unassembled WGS sequence"/>
</dbReference>
<reference evidence="4 5" key="1">
    <citation type="submission" date="2020-09" db="EMBL/GenBank/DDBJ databases">
        <title>Diversity and distribution of actinomycetes associated with coral in the coast of Hainan.</title>
        <authorList>
            <person name="Li F."/>
        </authorList>
    </citation>
    <scope>NUCLEOTIDE SEQUENCE [LARGE SCALE GENOMIC DNA]</scope>
    <source>
        <strain evidence="4 5">HNM0947</strain>
    </source>
</reference>
<dbReference type="SUPFAM" id="SSF49764">
    <property type="entry name" value="HSP20-like chaperones"/>
    <property type="match status" value="1"/>
</dbReference>
<feature type="domain" description="SHSP" evidence="3">
    <location>
        <begin position="18"/>
        <end position="132"/>
    </location>
</feature>
<dbReference type="RefSeq" id="WP_193119821.1">
    <property type="nucleotide sequence ID" value="NZ_JADBGI010000001.1"/>
</dbReference>
<dbReference type="InterPro" id="IPR008978">
    <property type="entry name" value="HSP20-like_chaperone"/>
</dbReference>
<dbReference type="PROSITE" id="PS01031">
    <property type="entry name" value="SHSP"/>
    <property type="match status" value="1"/>
</dbReference>
<evidence type="ECO:0000256" key="2">
    <source>
        <dbReference type="RuleBase" id="RU003616"/>
    </source>
</evidence>
<protein>
    <submittedName>
        <fullName evidence="4">Hsp20/alpha crystallin family protein</fullName>
    </submittedName>
</protein>
<dbReference type="InterPro" id="IPR031107">
    <property type="entry name" value="Small_HSP"/>
</dbReference>
<dbReference type="CDD" id="cd06464">
    <property type="entry name" value="ACD_sHsps-like"/>
    <property type="match status" value="1"/>
</dbReference>
<evidence type="ECO:0000313" key="4">
    <source>
        <dbReference type="EMBL" id="MBE2997150.1"/>
    </source>
</evidence>
<organism evidence="4 5">
    <name type="scientific">Nocardiopsis coralli</name>
    <dbReference type="NCBI Taxonomy" id="2772213"/>
    <lineage>
        <taxon>Bacteria</taxon>
        <taxon>Bacillati</taxon>
        <taxon>Actinomycetota</taxon>
        <taxon>Actinomycetes</taxon>
        <taxon>Streptosporangiales</taxon>
        <taxon>Nocardiopsidaceae</taxon>
        <taxon>Nocardiopsis</taxon>
    </lineage>
</organism>
<dbReference type="EMBL" id="JADBGI010000001">
    <property type="protein sequence ID" value="MBE2997150.1"/>
    <property type="molecule type" value="Genomic_DNA"/>
</dbReference>
<accession>A0ABR9NZY9</accession>
<evidence type="ECO:0000313" key="5">
    <source>
        <dbReference type="Proteomes" id="UP000806528"/>
    </source>
</evidence>
<evidence type="ECO:0000259" key="3">
    <source>
        <dbReference type="PROSITE" id="PS01031"/>
    </source>
</evidence>
<evidence type="ECO:0000256" key="1">
    <source>
        <dbReference type="PROSITE-ProRule" id="PRU00285"/>
    </source>
</evidence>
<proteinExistence type="inferred from homology"/>
<dbReference type="Gene3D" id="2.60.40.790">
    <property type="match status" value="1"/>
</dbReference>
<keyword evidence="5" id="KW-1185">Reference proteome</keyword>
<comment type="similarity">
    <text evidence="1 2">Belongs to the small heat shock protein (HSP20) family.</text>
</comment>
<gene>
    <name evidence="4" type="ORF">IDM40_00320</name>
</gene>
<comment type="caution">
    <text evidence="4">The sequence shown here is derived from an EMBL/GenBank/DDBJ whole genome shotgun (WGS) entry which is preliminary data.</text>
</comment>
<dbReference type="PANTHER" id="PTHR11527">
    <property type="entry name" value="HEAT-SHOCK PROTEIN 20 FAMILY MEMBER"/>
    <property type="match status" value="1"/>
</dbReference>